<dbReference type="InterPro" id="IPR015815">
    <property type="entry name" value="HIBADH-related"/>
</dbReference>
<feature type="domain" description="3-hydroxyisobutyrate dehydrogenase-like NAD-binding" evidence="7">
    <location>
        <begin position="194"/>
        <end position="307"/>
    </location>
</feature>
<accession>A0A7K1FKI0</accession>
<keyword evidence="3" id="KW-0520">NAD</keyword>
<feature type="domain" description="6-phosphogluconate dehydrogenase NADP-binding" evidence="6">
    <location>
        <begin position="34"/>
        <end position="189"/>
    </location>
</feature>
<evidence type="ECO:0000313" key="8">
    <source>
        <dbReference type="EMBL" id="MTD14651.1"/>
    </source>
</evidence>
<dbReference type="Pfam" id="PF14833">
    <property type="entry name" value="NAD_binding_11"/>
    <property type="match status" value="1"/>
</dbReference>
<evidence type="ECO:0000256" key="5">
    <source>
        <dbReference type="SAM" id="MobiDB-lite"/>
    </source>
</evidence>
<dbReference type="GO" id="GO:0050661">
    <property type="term" value="F:NADP binding"/>
    <property type="evidence" value="ECO:0007669"/>
    <property type="project" value="InterPro"/>
</dbReference>
<protein>
    <submittedName>
        <fullName evidence="8">NAD-binding protein</fullName>
    </submittedName>
</protein>
<dbReference type="InterPro" id="IPR013328">
    <property type="entry name" value="6PGD_dom2"/>
</dbReference>
<evidence type="ECO:0000256" key="4">
    <source>
        <dbReference type="PIRSR" id="PIRSR000103-1"/>
    </source>
</evidence>
<dbReference type="PANTHER" id="PTHR43060:SF15">
    <property type="entry name" value="3-HYDROXYISOBUTYRATE DEHYDROGENASE-LIKE 1, MITOCHONDRIAL-RELATED"/>
    <property type="match status" value="1"/>
</dbReference>
<gene>
    <name evidence="8" type="ORF">GIS00_11925</name>
</gene>
<dbReference type="InterPro" id="IPR006115">
    <property type="entry name" value="6PGDH_NADP-bd"/>
</dbReference>
<name>A0A7K1FKI0_9ACTN</name>
<dbReference type="PIRSF" id="PIRSF000103">
    <property type="entry name" value="HIBADH"/>
    <property type="match status" value="1"/>
</dbReference>
<feature type="compositionally biased region" description="Basic and acidic residues" evidence="5">
    <location>
        <begin position="1"/>
        <end position="17"/>
    </location>
</feature>
<dbReference type="GO" id="GO:0051287">
    <property type="term" value="F:NAD binding"/>
    <property type="evidence" value="ECO:0007669"/>
    <property type="project" value="InterPro"/>
</dbReference>
<feature type="region of interest" description="Disordered" evidence="5">
    <location>
        <begin position="1"/>
        <end position="33"/>
    </location>
</feature>
<organism evidence="8 9">
    <name type="scientific">Nakamurella alba</name>
    <dbReference type="NCBI Taxonomy" id="2665158"/>
    <lineage>
        <taxon>Bacteria</taxon>
        <taxon>Bacillati</taxon>
        <taxon>Actinomycetota</taxon>
        <taxon>Actinomycetes</taxon>
        <taxon>Nakamurellales</taxon>
        <taxon>Nakamurellaceae</taxon>
        <taxon>Nakamurella</taxon>
    </lineage>
</organism>
<dbReference type="SUPFAM" id="SSF48179">
    <property type="entry name" value="6-phosphogluconate dehydrogenase C-terminal domain-like"/>
    <property type="match status" value="1"/>
</dbReference>
<dbReference type="EMBL" id="WLYK01000004">
    <property type="protein sequence ID" value="MTD14651.1"/>
    <property type="molecule type" value="Genomic_DNA"/>
</dbReference>
<evidence type="ECO:0000256" key="3">
    <source>
        <dbReference type="ARBA" id="ARBA00023027"/>
    </source>
</evidence>
<dbReference type="PANTHER" id="PTHR43060">
    <property type="entry name" value="3-HYDROXYISOBUTYRATE DEHYDROGENASE-LIKE 1, MITOCHONDRIAL-RELATED"/>
    <property type="match status" value="1"/>
</dbReference>
<dbReference type="Gene3D" id="3.40.50.720">
    <property type="entry name" value="NAD(P)-binding Rossmann-like Domain"/>
    <property type="match status" value="1"/>
</dbReference>
<dbReference type="SUPFAM" id="SSF51735">
    <property type="entry name" value="NAD(P)-binding Rossmann-fold domains"/>
    <property type="match status" value="1"/>
</dbReference>
<keyword evidence="9" id="KW-1185">Reference proteome</keyword>
<sequence length="325" mass="33892">MAGRLHEASSSSDDDRGAMIPGMTSPQPPGSGTTVAVFGLGRMGVRIASRLADAGLTVRGYDPIERSAALSFRTTSSPGDAVLDADLVLTALPGSPELQELAVGSTGLIDLLPPGCAWIDLTSTSPVLAHTLGQTAATSGVPFLKAPMGGGPSAAENGTLQLYVGGDPDLLERWRPVLAAFSNRMVHIGSHHAAGTMKLLVNQLWFGQAAMVAEAALLATTAGIPPGRFRDLVLDGPAASTFLERDWPGVLAGDYLHSFGLDRVVEELDSLLWEADRHDLPHVVGDAVARIHREALQHLGPDAGELGAVAFAEAQAGRRLRDPVT</sequence>
<dbReference type="GO" id="GO:0016491">
    <property type="term" value="F:oxidoreductase activity"/>
    <property type="evidence" value="ECO:0007669"/>
    <property type="project" value="UniProtKB-KW"/>
</dbReference>
<dbReference type="InterPro" id="IPR008927">
    <property type="entry name" value="6-PGluconate_DH-like_C_sf"/>
</dbReference>
<evidence type="ECO:0000259" key="6">
    <source>
        <dbReference type="Pfam" id="PF03446"/>
    </source>
</evidence>
<comment type="similarity">
    <text evidence="1">Belongs to the HIBADH-related family.</text>
</comment>
<dbReference type="Proteomes" id="UP000460221">
    <property type="component" value="Unassembled WGS sequence"/>
</dbReference>
<feature type="active site" evidence="4">
    <location>
        <position position="198"/>
    </location>
</feature>
<keyword evidence="2" id="KW-0560">Oxidoreductase</keyword>
<evidence type="ECO:0000259" key="7">
    <source>
        <dbReference type="Pfam" id="PF14833"/>
    </source>
</evidence>
<dbReference type="Gene3D" id="1.10.1040.10">
    <property type="entry name" value="N-(1-d-carboxylethyl)-l-norvaline Dehydrogenase, domain 2"/>
    <property type="match status" value="1"/>
</dbReference>
<dbReference type="InterPro" id="IPR029154">
    <property type="entry name" value="HIBADH-like_NADP-bd"/>
</dbReference>
<evidence type="ECO:0000256" key="2">
    <source>
        <dbReference type="ARBA" id="ARBA00023002"/>
    </source>
</evidence>
<comment type="caution">
    <text evidence="8">The sequence shown here is derived from an EMBL/GenBank/DDBJ whole genome shotgun (WGS) entry which is preliminary data.</text>
</comment>
<dbReference type="InterPro" id="IPR036291">
    <property type="entry name" value="NAD(P)-bd_dom_sf"/>
</dbReference>
<dbReference type="Pfam" id="PF03446">
    <property type="entry name" value="NAD_binding_2"/>
    <property type="match status" value="1"/>
</dbReference>
<reference evidence="8 9" key="1">
    <citation type="submission" date="2019-11" db="EMBL/GenBank/DDBJ databases">
        <authorList>
            <person name="Jiang L.-Q."/>
        </authorList>
    </citation>
    <scope>NUCLEOTIDE SEQUENCE [LARGE SCALE GENOMIC DNA]</scope>
    <source>
        <strain evidence="8 9">YIM 132087</strain>
    </source>
</reference>
<evidence type="ECO:0000256" key="1">
    <source>
        <dbReference type="ARBA" id="ARBA00009080"/>
    </source>
</evidence>
<proteinExistence type="inferred from homology"/>
<dbReference type="AlphaFoldDB" id="A0A7K1FKI0"/>
<evidence type="ECO:0000313" key="9">
    <source>
        <dbReference type="Proteomes" id="UP000460221"/>
    </source>
</evidence>